<feature type="chain" id="PRO_5017377835" description="Nickel/cobalt transporter regulator" evidence="2">
    <location>
        <begin position="28"/>
        <end position="163"/>
    </location>
</feature>
<keyword evidence="4" id="KW-1185">Reference proteome</keyword>
<evidence type="ECO:0000313" key="4">
    <source>
        <dbReference type="Proteomes" id="UP000242869"/>
    </source>
</evidence>
<accession>A0A1I5C4P2</accession>
<name>A0A1I5C4P2_9NEIS</name>
<keyword evidence="2" id="KW-0732">Signal</keyword>
<organism evidence="3 4">
    <name type="scientific">Formivibrio citricus</name>
    <dbReference type="NCBI Taxonomy" id="83765"/>
    <lineage>
        <taxon>Bacteria</taxon>
        <taxon>Pseudomonadati</taxon>
        <taxon>Pseudomonadota</taxon>
        <taxon>Betaproteobacteria</taxon>
        <taxon>Neisseriales</taxon>
        <taxon>Chitinibacteraceae</taxon>
        <taxon>Formivibrio</taxon>
    </lineage>
</organism>
<dbReference type="RefSeq" id="WP_091196640.1">
    <property type="nucleotide sequence ID" value="NZ_FOVE01000018.1"/>
</dbReference>
<feature type="compositionally biased region" description="Basic and acidic residues" evidence="1">
    <location>
        <begin position="36"/>
        <end position="58"/>
    </location>
</feature>
<evidence type="ECO:0000313" key="3">
    <source>
        <dbReference type="EMBL" id="SFN82040.1"/>
    </source>
</evidence>
<protein>
    <recommendedName>
        <fullName evidence="5">Nickel/cobalt transporter regulator</fullName>
    </recommendedName>
</protein>
<feature type="signal peptide" evidence="2">
    <location>
        <begin position="1"/>
        <end position="27"/>
    </location>
</feature>
<reference evidence="4" key="1">
    <citation type="submission" date="2016-10" db="EMBL/GenBank/DDBJ databases">
        <authorList>
            <person name="Varghese N."/>
            <person name="Submissions S."/>
        </authorList>
    </citation>
    <scope>NUCLEOTIDE SEQUENCE [LARGE SCALE GENOMIC DNA]</scope>
    <source>
        <strain evidence="4">DSM 6150</strain>
    </source>
</reference>
<dbReference type="OrthoDB" id="5432438at2"/>
<feature type="region of interest" description="Disordered" evidence="1">
    <location>
        <begin position="29"/>
        <end position="58"/>
    </location>
</feature>
<gene>
    <name evidence="3" type="ORF">SAMN05660284_02335</name>
</gene>
<dbReference type="AlphaFoldDB" id="A0A1I5C4P2"/>
<dbReference type="EMBL" id="FOVE01000018">
    <property type="protein sequence ID" value="SFN82040.1"/>
    <property type="molecule type" value="Genomic_DNA"/>
</dbReference>
<dbReference type="Proteomes" id="UP000242869">
    <property type="component" value="Unassembled WGS sequence"/>
</dbReference>
<proteinExistence type="predicted"/>
<evidence type="ECO:0008006" key="5">
    <source>
        <dbReference type="Google" id="ProtNLM"/>
    </source>
</evidence>
<dbReference type="STRING" id="83765.SAMN05660284_02335"/>
<sequence>MQRTNWRNGKFLALLVAGLFAAGAAQADKPSWAGEKPGKGAEKHKGKEGARDKEYRSGGRAHFEDRHRLVVREYYADRYRAGRCPPGLAKKNNGCLPPGQAKKWVVGRPLPADVVYYSVPAALVVKLGPPPAGHRYVRVAADILLIAVGTSMVVDAVQDLSGM</sequence>
<evidence type="ECO:0000256" key="2">
    <source>
        <dbReference type="SAM" id="SignalP"/>
    </source>
</evidence>
<dbReference type="Gene3D" id="3.10.450.160">
    <property type="entry name" value="inner membrane protein cigr"/>
    <property type="match status" value="1"/>
</dbReference>
<evidence type="ECO:0000256" key="1">
    <source>
        <dbReference type="SAM" id="MobiDB-lite"/>
    </source>
</evidence>